<name>A0A8H1L6C7_9ACTN</name>
<dbReference type="GeneID" id="75186092"/>
<dbReference type="AlphaFoldDB" id="A0A8H1L6C7"/>
<dbReference type="Proteomes" id="UP000298111">
    <property type="component" value="Unassembled WGS sequence"/>
</dbReference>
<dbReference type="EMBL" id="RCIY01000087">
    <property type="protein sequence ID" value="TGG78448.1"/>
    <property type="molecule type" value="Genomic_DNA"/>
</dbReference>
<evidence type="ECO:0000313" key="2">
    <source>
        <dbReference type="Proteomes" id="UP000298111"/>
    </source>
</evidence>
<comment type="caution">
    <text evidence="1">The sequence shown here is derived from an EMBL/GenBank/DDBJ whole genome shotgun (WGS) entry which is preliminary data.</text>
</comment>
<dbReference type="RefSeq" id="WP_135567455.1">
    <property type="nucleotide sequence ID" value="NZ_CP103061.1"/>
</dbReference>
<protein>
    <submittedName>
        <fullName evidence="1">Uncharacterized protein</fullName>
    </submittedName>
</protein>
<reference evidence="1 2" key="1">
    <citation type="submission" date="2018-10" db="EMBL/GenBank/DDBJ databases">
        <title>Isolation of pseudouridimycin from Streptomyces albus DSM 40763.</title>
        <authorList>
            <person name="Rosenqvist P."/>
            <person name="Metsae-Ketelae M."/>
            <person name="Virta P."/>
        </authorList>
    </citation>
    <scope>NUCLEOTIDE SEQUENCE [LARGE SCALE GENOMIC DNA]</scope>
    <source>
        <strain evidence="1 2">DSM 40763</strain>
    </source>
</reference>
<accession>A0A8H1L6C7</accession>
<evidence type="ECO:0000313" key="1">
    <source>
        <dbReference type="EMBL" id="TGG78448.1"/>
    </source>
</evidence>
<proteinExistence type="predicted"/>
<sequence length="69" mass="7364">MNPDEFRDSHGPCRGWSSAEIDCYEHLVEAGSSGLWEEAARAGQVVLGRHADGGQVVTDLARLQPGEAA</sequence>
<gene>
    <name evidence="1" type="ORF">D8771_24910</name>
</gene>
<organism evidence="1 2">
    <name type="scientific">Streptomyces albus</name>
    <dbReference type="NCBI Taxonomy" id="1888"/>
    <lineage>
        <taxon>Bacteria</taxon>
        <taxon>Bacillati</taxon>
        <taxon>Actinomycetota</taxon>
        <taxon>Actinomycetes</taxon>
        <taxon>Kitasatosporales</taxon>
        <taxon>Streptomycetaceae</taxon>
        <taxon>Streptomyces</taxon>
    </lineage>
</organism>